<name>A0A7W4YIZ3_LEIAQ</name>
<dbReference type="AlphaFoldDB" id="A0A7W4YIZ3"/>
<evidence type="ECO:0000259" key="2">
    <source>
        <dbReference type="Pfam" id="PF08327"/>
    </source>
</evidence>
<evidence type="ECO:0000256" key="1">
    <source>
        <dbReference type="ARBA" id="ARBA00006817"/>
    </source>
</evidence>
<dbReference type="Proteomes" id="UP000538196">
    <property type="component" value="Unassembled WGS sequence"/>
</dbReference>
<organism evidence="3 4">
    <name type="scientific">Leifsonia aquatica</name>
    <name type="common">Corynebacterium aquaticum</name>
    <dbReference type="NCBI Taxonomy" id="144185"/>
    <lineage>
        <taxon>Bacteria</taxon>
        <taxon>Bacillati</taxon>
        <taxon>Actinomycetota</taxon>
        <taxon>Actinomycetes</taxon>
        <taxon>Micrococcales</taxon>
        <taxon>Microbacteriaceae</taxon>
        <taxon>Leifsonia</taxon>
    </lineage>
</organism>
<dbReference type="SUPFAM" id="SSF55961">
    <property type="entry name" value="Bet v1-like"/>
    <property type="match status" value="1"/>
</dbReference>
<comment type="similarity">
    <text evidence="1">Belongs to the AHA1 family.</text>
</comment>
<evidence type="ECO:0000313" key="3">
    <source>
        <dbReference type="EMBL" id="MBB2966290.1"/>
    </source>
</evidence>
<reference evidence="3 4" key="1">
    <citation type="submission" date="2020-08" db="EMBL/GenBank/DDBJ databases">
        <title>Sequencing the genomes of 1000 actinobacteria strains.</title>
        <authorList>
            <person name="Klenk H.-P."/>
        </authorList>
    </citation>
    <scope>NUCLEOTIDE SEQUENCE [LARGE SCALE GENOMIC DNA]</scope>
    <source>
        <strain evidence="3 4">DSM 20146</strain>
    </source>
</reference>
<dbReference type="RefSeq" id="WP_183428235.1">
    <property type="nucleotide sequence ID" value="NZ_JACHVP010000001.1"/>
</dbReference>
<comment type="caution">
    <text evidence="3">The sequence shown here is derived from an EMBL/GenBank/DDBJ whole genome shotgun (WGS) entry which is preliminary data.</text>
</comment>
<evidence type="ECO:0000313" key="4">
    <source>
        <dbReference type="Proteomes" id="UP000538196"/>
    </source>
</evidence>
<dbReference type="InterPro" id="IPR023393">
    <property type="entry name" value="START-like_dom_sf"/>
</dbReference>
<accession>A0A7W4YIZ3</accession>
<dbReference type="CDD" id="cd07814">
    <property type="entry name" value="SRPBCC_CalC_Aha1-like"/>
    <property type="match status" value="1"/>
</dbReference>
<keyword evidence="4" id="KW-1185">Reference proteome</keyword>
<dbReference type="Pfam" id="PF08327">
    <property type="entry name" value="AHSA1"/>
    <property type="match status" value="1"/>
</dbReference>
<protein>
    <submittedName>
        <fullName evidence="3">Uncharacterized protein YndB with AHSA1/START domain</fullName>
    </submittedName>
</protein>
<dbReference type="InterPro" id="IPR013538">
    <property type="entry name" value="ASHA1/2-like_C"/>
</dbReference>
<dbReference type="EMBL" id="JACHVP010000001">
    <property type="protein sequence ID" value="MBB2966290.1"/>
    <property type="molecule type" value="Genomic_DNA"/>
</dbReference>
<dbReference type="Gene3D" id="3.30.530.20">
    <property type="match status" value="1"/>
</dbReference>
<gene>
    <name evidence="3" type="ORF">FHX33_001022</name>
</gene>
<proteinExistence type="inferred from homology"/>
<sequence>MAEVRSAIDVHRSPAAVFTALTDPARLSRWLGDSVRFESRAGGRVAATEAGVTTTGHVLEVVPARRLLIAWDPAQPAPADAPPAFAPGSRLELTLAPEEGSTHLSAIHWYLRAEAAPAAQRDLDLRLGRLRALLEPAA</sequence>
<feature type="domain" description="Activator of Hsp90 ATPase homologue 1/2-like C-terminal" evidence="2">
    <location>
        <begin position="13"/>
        <end position="120"/>
    </location>
</feature>